<dbReference type="Pfam" id="PF08482">
    <property type="entry name" value="HrpB_C"/>
    <property type="match status" value="1"/>
</dbReference>
<dbReference type="InterPro" id="IPR014001">
    <property type="entry name" value="Helicase_ATP-bd"/>
</dbReference>
<comment type="caution">
    <text evidence="7">The sequence shown here is derived from an EMBL/GenBank/DDBJ whole genome shotgun (WGS) entry which is preliminary data.</text>
</comment>
<feature type="domain" description="Helicase ATP-binding" evidence="5">
    <location>
        <begin position="14"/>
        <end position="177"/>
    </location>
</feature>
<keyword evidence="3 7" id="KW-0347">Helicase</keyword>
<dbReference type="PROSITE" id="PS51194">
    <property type="entry name" value="HELICASE_CTER"/>
    <property type="match status" value="1"/>
</dbReference>
<dbReference type="Pfam" id="PF00270">
    <property type="entry name" value="DEAD"/>
    <property type="match status" value="1"/>
</dbReference>
<accession>A0ABU2ZP94</accession>
<evidence type="ECO:0000256" key="1">
    <source>
        <dbReference type="ARBA" id="ARBA00022741"/>
    </source>
</evidence>
<dbReference type="Gene3D" id="1.20.120.1080">
    <property type="match status" value="1"/>
</dbReference>
<proteinExistence type="predicted"/>
<dbReference type="PANTHER" id="PTHR43519">
    <property type="entry name" value="ATP-DEPENDENT RNA HELICASE HRPB"/>
    <property type="match status" value="1"/>
</dbReference>
<dbReference type="SUPFAM" id="SSF52540">
    <property type="entry name" value="P-loop containing nucleoside triphosphate hydrolases"/>
    <property type="match status" value="1"/>
</dbReference>
<dbReference type="InterPro" id="IPR013689">
    <property type="entry name" value="RNA_helicase_ATP-dep_HrpB_C"/>
</dbReference>
<evidence type="ECO:0000259" key="5">
    <source>
        <dbReference type="PROSITE" id="PS51192"/>
    </source>
</evidence>
<evidence type="ECO:0000256" key="4">
    <source>
        <dbReference type="ARBA" id="ARBA00022840"/>
    </source>
</evidence>
<dbReference type="PROSITE" id="PS51192">
    <property type="entry name" value="HELICASE_ATP_BIND_1"/>
    <property type="match status" value="1"/>
</dbReference>
<dbReference type="PANTHER" id="PTHR43519:SF1">
    <property type="entry name" value="ATP-DEPENDENT RNA HELICASE HRPB"/>
    <property type="match status" value="1"/>
</dbReference>
<keyword evidence="2" id="KW-0378">Hydrolase</keyword>
<dbReference type="Pfam" id="PF00271">
    <property type="entry name" value="Helicase_C"/>
    <property type="match status" value="1"/>
</dbReference>
<keyword evidence="8" id="KW-1185">Reference proteome</keyword>
<dbReference type="CDD" id="cd18791">
    <property type="entry name" value="SF2_C_RHA"/>
    <property type="match status" value="1"/>
</dbReference>
<protein>
    <submittedName>
        <fullName evidence="7">ATP-dependent helicase HrpB</fullName>
    </submittedName>
</protein>
<dbReference type="InterPro" id="IPR049614">
    <property type="entry name" value="HrpB_DEXH"/>
</dbReference>
<dbReference type="InterPro" id="IPR027417">
    <property type="entry name" value="P-loop_NTPase"/>
</dbReference>
<dbReference type="GO" id="GO:0004386">
    <property type="term" value="F:helicase activity"/>
    <property type="evidence" value="ECO:0007669"/>
    <property type="project" value="UniProtKB-KW"/>
</dbReference>
<name>A0ABU2ZP94_9ALTE</name>
<evidence type="ECO:0000259" key="6">
    <source>
        <dbReference type="PROSITE" id="PS51194"/>
    </source>
</evidence>
<dbReference type="Proteomes" id="UP001253545">
    <property type="component" value="Unassembled WGS sequence"/>
</dbReference>
<evidence type="ECO:0000256" key="2">
    <source>
        <dbReference type="ARBA" id="ARBA00022801"/>
    </source>
</evidence>
<evidence type="ECO:0000313" key="8">
    <source>
        <dbReference type="Proteomes" id="UP001253545"/>
    </source>
</evidence>
<dbReference type="InterPro" id="IPR001650">
    <property type="entry name" value="Helicase_C-like"/>
</dbReference>
<keyword evidence="1" id="KW-0547">Nucleotide-binding</keyword>
<dbReference type="InterPro" id="IPR010225">
    <property type="entry name" value="HrpB"/>
</dbReference>
<organism evidence="7 8">
    <name type="scientific">Glaciecola petra</name>
    <dbReference type="NCBI Taxonomy" id="3075602"/>
    <lineage>
        <taxon>Bacteria</taxon>
        <taxon>Pseudomonadati</taxon>
        <taxon>Pseudomonadota</taxon>
        <taxon>Gammaproteobacteria</taxon>
        <taxon>Alteromonadales</taxon>
        <taxon>Alteromonadaceae</taxon>
        <taxon>Glaciecola</taxon>
    </lineage>
</organism>
<dbReference type="SMART" id="SM00487">
    <property type="entry name" value="DEXDc"/>
    <property type="match status" value="1"/>
</dbReference>
<keyword evidence="4" id="KW-0067">ATP-binding</keyword>
<dbReference type="SMART" id="SM00490">
    <property type="entry name" value="HELICc"/>
    <property type="match status" value="1"/>
</dbReference>
<evidence type="ECO:0000313" key="7">
    <source>
        <dbReference type="EMBL" id="MDT0594453.1"/>
    </source>
</evidence>
<feature type="domain" description="Helicase C-terminal" evidence="6">
    <location>
        <begin position="204"/>
        <end position="380"/>
    </location>
</feature>
<dbReference type="PIRSF" id="PIRSF005496">
    <property type="entry name" value="ATP_hel_hrpB"/>
    <property type="match status" value="1"/>
</dbReference>
<dbReference type="InterPro" id="IPR011545">
    <property type="entry name" value="DEAD/DEAH_box_helicase_dom"/>
</dbReference>
<gene>
    <name evidence="7" type="primary">hrpB</name>
    <name evidence="7" type="ORF">RM552_06320</name>
</gene>
<dbReference type="CDD" id="cd17990">
    <property type="entry name" value="DEXHc_HrpB"/>
    <property type="match status" value="1"/>
</dbReference>
<dbReference type="Gene3D" id="3.40.50.300">
    <property type="entry name" value="P-loop containing nucleotide triphosphate hydrolases"/>
    <property type="match status" value="2"/>
</dbReference>
<evidence type="ECO:0000256" key="3">
    <source>
        <dbReference type="ARBA" id="ARBA00022806"/>
    </source>
</evidence>
<sequence>MTRSLAVAKIEDELLLAIRTKDIILSAPPGSGKSTYLPISLLQKSHFTGQIIMLQPRQIAVRNIAEYIAKQLHEEVGGRVGYQMRGEAKYSNKTQLMIMTEGLLSAKIRNDPELSGVSLIIFDEFHERSLHSDISLALCLDVQRALREELRILVMSATLNIKPLQKLLPTAVNIASEGRSYNVEQYYRPILHARSGLQYYPHDMHKQVLLVVKEVLHMPVISAKGHILVFLPSAKDITMLAQLFAHENLPNISIHKLYGALSAKQQKSVFGPVSKGQQKLILATNIAETSITIDGVSVVIDSGLEKQMSFNLSAQLNELKLIQISKSSATQRAGRAGRQQDGICFRLWSQQQHQYLIENSQPEITRVDISSNELLLQDWGSDFQSLLLIDKPSKAQISHAKNLLQTLCFSHENSTITANGRIAAGLSCHPRSALLLIDAQQHLKNQRTELAFSLVLMVVILENKALDKPAQSRDIMIQMQWFLKELHTNKHDSLLSTSYIKDLKRWCTRFGFIQQYESERQMLKVLSTINLDAYRNTIVISLLRAYGDRLGLSKIIHTNRSSTDLEMKYLLFNGTGVAIKQFNYEQDLGSLPRAIICLGAQVRASAYSLVNLYFQIDDADFEAYCEKNMRTEIEQKWDNKLQKVVFLKTNNIGAIRLFEQNITFEVAKQWLKTAAIFSAEESLLNIEQKSHQILLGQIKEYGLRRISGDAWSLIERINLAHILAPNMQFPYLSENTLFSSSQQWLYPFLKDKLSWQDIKQLNWSQMFEAILTWDQQNYLKIHFPKHFIAPTGIKHKLEYTVIDRQNYLVGLAIRIQELYGLNETPSIANGTLSISLSLLSPANREIQKTKDLGRFWQGSYKEVQKEMKGRYPKHFWPDNPESAIPTLRSKKKM</sequence>
<dbReference type="NCBIfam" id="TIGR01970">
    <property type="entry name" value="DEAH_box_HrpB"/>
    <property type="match status" value="1"/>
</dbReference>
<dbReference type="EMBL" id="JAVRHX010000001">
    <property type="protein sequence ID" value="MDT0594453.1"/>
    <property type="molecule type" value="Genomic_DNA"/>
</dbReference>
<reference evidence="7 8" key="1">
    <citation type="submission" date="2023-09" db="EMBL/GenBank/DDBJ databases">
        <authorList>
            <person name="Rey-Velasco X."/>
        </authorList>
    </citation>
    <scope>NUCLEOTIDE SEQUENCE [LARGE SCALE GENOMIC DNA]</scope>
    <source>
        <strain evidence="7 8">P117</strain>
    </source>
</reference>
<dbReference type="RefSeq" id="WP_311367926.1">
    <property type="nucleotide sequence ID" value="NZ_JAVRHX010000001.1"/>
</dbReference>